<keyword evidence="12" id="KW-1185">Reference proteome</keyword>
<evidence type="ECO:0000313" key="12">
    <source>
        <dbReference type="Proteomes" id="UP000629025"/>
    </source>
</evidence>
<proteinExistence type="inferred from homology"/>
<sequence>MSCATGYERAFLDWLESPSAPLHRQAVVEAESRQQQLTKPVGALGDLERLAIRLAGMQGKPCPQAERVAIAVFAADHGVAAEGVSAYPQAVTAQMIANFANGGAAISVAARALDARLRVYNLGTVTELAPLPGVESCVIAPQSGNLACEPAMTPAQLARAMAVGRQAVIQASADQPLDLFIGGEMGIGNTTSATALAAALLEQPAVTLAGPGTGLDSAGILHKVAVIERALALHQPRVEQPLELLRCLGGFEIAALCGAYLHCGQQGVPVLVDGFICTVAAMIACRLQPQLSDWLIFSHCSAEPGYAQLLDNLPSWPLLDLGLRLGEGSGAAVAVPLIRMACTLHAQMATFDEAAVSGATA</sequence>
<reference evidence="12" key="1">
    <citation type="journal article" date="2019" name="Int. J. Syst. Evol. Microbiol.">
        <title>The Global Catalogue of Microorganisms (GCM) 10K type strain sequencing project: providing services to taxonomists for standard genome sequencing and annotation.</title>
        <authorList>
            <consortium name="The Broad Institute Genomics Platform"/>
            <consortium name="The Broad Institute Genome Sequencing Center for Infectious Disease"/>
            <person name="Wu L."/>
            <person name="Ma J."/>
        </authorList>
    </citation>
    <scope>NUCLEOTIDE SEQUENCE [LARGE SCALE GENOMIC DNA]</scope>
    <source>
        <strain evidence="12">CGMCC 1.15341</strain>
    </source>
</reference>
<dbReference type="InterPro" id="IPR003200">
    <property type="entry name" value="Nict_dMeBzImd_PRibTrfase"/>
</dbReference>
<dbReference type="InterPro" id="IPR036087">
    <property type="entry name" value="Nict_dMeBzImd_PRibTrfase_sf"/>
</dbReference>
<protein>
    <recommendedName>
        <fullName evidence="4 10">Nicotinate-nucleotide--dimethylbenzimidazole phosphoribosyltransferase</fullName>
        <shortName evidence="10">NN:DBI PRT</shortName>
        <ecNumber evidence="3 10">2.4.2.21</ecNumber>
    </recommendedName>
    <alternativeName>
        <fullName evidence="8 10">N(1)-alpha-phosphoribosyltransferase</fullName>
    </alternativeName>
</protein>
<dbReference type="PANTHER" id="PTHR43463:SF1">
    <property type="entry name" value="NICOTINATE-NUCLEOTIDE--DIMETHYLBENZIMIDAZOLE PHOSPHORIBOSYLTRANSFERASE"/>
    <property type="match status" value="1"/>
</dbReference>
<evidence type="ECO:0000256" key="10">
    <source>
        <dbReference type="HAMAP-Rule" id="MF_00230"/>
    </source>
</evidence>
<evidence type="ECO:0000256" key="4">
    <source>
        <dbReference type="ARBA" id="ARBA00015486"/>
    </source>
</evidence>
<feature type="active site" description="Proton acceptor" evidence="10">
    <location>
        <position position="327"/>
    </location>
</feature>
<dbReference type="SUPFAM" id="SSF52733">
    <property type="entry name" value="Nicotinate mononucleotide:5,6-dimethylbenzimidazole phosphoribosyltransferase (CobT)"/>
    <property type="match status" value="1"/>
</dbReference>
<evidence type="ECO:0000256" key="5">
    <source>
        <dbReference type="ARBA" id="ARBA00022573"/>
    </source>
</evidence>
<dbReference type="Proteomes" id="UP000629025">
    <property type="component" value="Unassembled WGS sequence"/>
</dbReference>
<evidence type="ECO:0000313" key="11">
    <source>
        <dbReference type="EMBL" id="GGB98097.1"/>
    </source>
</evidence>
<evidence type="ECO:0000256" key="3">
    <source>
        <dbReference type="ARBA" id="ARBA00011991"/>
    </source>
</evidence>
<keyword evidence="7 10" id="KW-0808">Transferase</keyword>
<evidence type="ECO:0000256" key="1">
    <source>
        <dbReference type="ARBA" id="ARBA00005049"/>
    </source>
</evidence>
<comment type="pathway">
    <text evidence="1 10">Nucleoside biosynthesis; alpha-ribazole biosynthesis; alpha-ribazole from 5,6-dimethylbenzimidazole: step 1/2.</text>
</comment>
<dbReference type="GO" id="GO:0016757">
    <property type="term" value="F:glycosyltransferase activity"/>
    <property type="evidence" value="ECO:0007669"/>
    <property type="project" value="UniProtKB-KW"/>
</dbReference>
<dbReference type="NCBIfam" id="TIGR03160">
    <property type="entry name" value="cobT_DBIPRT"/>
    <property type="match status" value="1"/>
</dbReference>
<evidence type="ECO:0000256" key="8">
    <source>
        <dbReference type="ARBA" id="ARBA00030686"/>
    </source>
</evidence>
<evidence type="ECO:0000256" key="7">
    <source>
        <dbReference type="ARBA" id="ARBA00022679"/>
    </source>
</evidence>
<comment type="function">
    <text evidence="10">Catalyzes the synthesis of alpha-ribazole-5'-phosphate from nicotinate mononucleotide (NAMN) and 5,6-dimethylbenzimidazole (DMB).</text>
</comment>
<dbReference type="PANTHER" id="PTHR43463">
    <property type="entry name" value="NICOTINATE-NUCLEOTIDE--DIMETHYLBENZIMIDAZOLE PHOSPHORIBOSYLTRANSFERASE"/>
    <property type="match status" value="1"/>
</dbReference>
<dbReference type="InterPro" id="IPR023195">
    <property type="entry name" value="Nict_dMeBzImd_PRibTrfase_N"/>
</dbReference>
<dbReference type="Gene3D" id="1.10.1610.10">
    <property type="match status" value="1"/>
</dbReference>
<dbReference type="Gene3D" id="3.40.50.10210">
    <property type="match status" value="1"/>
</dbReference>
<comment type="caution">
    <text evidence="11">The sequence shown here is derived from an EMBL/GenBank/DDBJ whole genome shotgun (WGS) entry which is preliminary data.</text>
</comment>
<name>A0ABQ1KF08_9GAMM</name>
<keyword evidence="5 10" id="KW-0169">Cobalamin biosynthesis</keyword>
<dbReference type="RefSeq" id="WP_229680749.1">
    <property type="nucleotide sequence ID" value="NZ_BMIJ01000005.1"/>
</dbReference>
<dbReference type="EMBL" id="BMIJ01000005">
    <property type="protein sequence ID" value="GGB98097.1"/>
    <property type="molecule type" value="Genomic_DNA"/>
</dbReference>
<dbReference type="NCBIfam" id="NF000996">
    <property type="entry name" value="PRK00105.1"/>
    <property type="match status" value="1"/>
</dbReference>
<organism evidence="11 12">
    <name type="scientific">Marinobacterium zhoushanense</name>
    <dbReference type="NCBI Taxonomy" id="1679163"/>
    <lineage>
        <taxon>Bacteria</taxon>
        <taxon>Pseudomonadati</taxon>
        <taxon>Pseudomonadota</taxon>
        <taxon>Gammaproteobacteria</taxon>
        <taxon>Oceanospirillales</taxon>
        <taxon>Oceanospirillaceae</taxon>
        <taxon>Marinobacterium</taxon>
    </lineage>
</organism>
<dbReference type="EC" id="2.4.2.21" evidence="3 10"/>
<accession>A0ABQ1KF08</accession>
<keyword evidence="6 10" id="KW-0328">Glycosyltransferase</keyword>
<evidence type="ECO:0000256" key="9">
    <source>
        <dbReference type="ARBA" id="ARBA00047340"/>
    </source>
</evidence>
<dbReference type="HAMAP" id="MF_00230">
    <property type="entry name" value="CobT"/>
    <property type="match status" value="1"/>
</dbReference>
<dbReference type="CDD" id="cd02439">
    <property type="entry name" value="DMB-PRT_CobT"/>
    <property type="match status" value="1"/>
</dbReference>
<comment type="catalytic activity">
    <reaction evidence="9 10">
        <text>5,6-dimethylbenzimidazole + nicotinate beta-D-ribonucleotide = alpha-ribazole 5'-phosphate + nicotinate + H(+)</text>
        <dbReference type="Rhea" id="RHEA:11196"/>
        <dbReference type="ChEBI" id="CHEBI:15378"/>
        <dbReference type="ChEBI" id="CHEBI:15890"/>
        <dbReference type="ChEBI" id="CHEBI:32544"/>
        <dbReference type="ChEBI" id="CHEBI:57502"/>
        <dbReference type="ChEBI" id="CHEBI:57918"/>
        <dbReference type="EC" id="2.4.2.21"/>
    </reaction>
</comment>
<evidence type="ECO:0000256" key="6">
    <source>
        <dbReference type="ARBA" id="ARBA00022676"/>
    </source>
</evidence>
<comment type="similarity">
    <text evidence="2 10">Belongs to the CobT family.</text>
</comment>
<evidence type="ECO:0000256" key="2">
    <source>
        <dbReference type="ARBA" id="ARBA00007110"/>
    </source>
</evidence>
<dbReference type="Pfam" id="PF02277">
    <property type="entry name" value="DBI_PRT"/>
    <property type="match status" value="1"/>
</dbReference>
<dbReference type="InterPro" id="IPR017846">
    <property type="entry name" value="Nict_dMeBzImd_PRibTrfase_bact"/>
</dbReference>
<gene>
    <name evidence="10 11" type="primary">cobT</name>
    <name evidence="11" type="ORF">GCM10011352_25260</name>
</gene>